<comment type="caution">
    <text evidence="1">The sequence shown here is derived from an EMBL/GenBank/DDBJ whole genome shotgun (WGS) entry which is preliminary data.</text>
</comment>
<name>A0A0F9DH14_9ZZZZ</name>
<evidence type="ECO:0000313" key="1">
    <source>
        <dbReference type="EMBL" id="KKL17046.1"/>
    </source>
</evidence>
<protein>
    <submittedName>
        <fullName evidence="1">Uncharacterized protein</fullName>
    </submittedName>
</protein>
<proteinExistence type="predicted"/>
<reference evidence="1" key="1">
    <citation type="journal article" date="2015" name="Nature">
        <title>Complex archaea that bridge the gap between prokaryotes and eukaryotes.</title>
        <authorList>
            <person name="Spang A."/>
            <person name="Saw J.H."/>
            <person name="Jorgensen S.L."/>
            <person name="Zaremba-Niedzwiedzka K."/>
            <person name="Martijn J."/>
            <person name="Lind A.E."/>
            <person name="van Eijk R."/>
            <person name="Schleper C."/>
            <person name="Guy L."/>
            <person name="Ettema T.J."/>
        </authorList>
    </citation>
    <scope>NUCLEOTIDE SEQUENCE</scope>
</reference>
<gene>
    <name evidence="1" type="ORF">LCGC14_2489480</name>
</gene>
<accession>A0A0F9DH14</accession>
<dbReference type="EMBL" id="LAZR01039422">
    <property type="protein sequence ID" value="KKL17046.1"/>
    <property type="molecule type" value="Genomic_DNA"/>
</dbReference>
<feature type="non-terminal residue" evidence="1">
    <location>
        <position position="502"/>
    </location>
</feature>
<dbReference type="AlphaFoldDB" id="A0A0F9DH14"/>
<organism evidence="1">
    <name type="scientific">marine sediment metagenome</name>
    <dbReference type="NCBI Taxonomy" id="412755"/>
    <lineage>
        <taxon>unclassified sequences</taxon>
        <taxon>metagenomes</taxon>
        <taxon>ecological metagenomes</taxon>
    </lineage>
</organism>
<feature type="non-terminal residue" evidence="1">
    <location>
        <position position="1"/>
    </location>
</feature>
<sequence>AKTFNEARDFINKSGQYAAPELVEGLSPEDMQAANAVGGPPAPGPKINEPFDIAPRSPVAMFFDHATVTMRRIFQFKPWSRSFDNLHATRLTENVYIPTQEGIRNSAAFQGPFNRRIEVVEKSLKKNKVPLEKWEQITDYRLTLSVEEIKSGKLLGRKLNTAETSAAEFIAEHEINSSRVNTFIRLRDAVLQRAKQKQKVRGELGFVDESKAEMQRSVARRVSQSMHMTDVELRTADLFDFIRKNLSEEIDLYAVQRLGNAMIEKSPTRAEFAARENMSPVLLKAALDLDAIWNEVAKAKGLSNVDARLLQAEITHVAAERTGTVEAAFLDQARATGVLGAHRSTNILSNMVKNGEIDVYDRQPFHTAARFVRATGNSIHLDGPWKAAARYVRDTFRFRDFRPEEASNIEKLQLGKDTANKYLANIRGNPDAAVELTRASIGQVLKQLDIDVPENVVTDFVNSFLAVSNSALMGWRFGLGFRDAASMVVFYYSRFGPARTAD</sequence>